<dbReference type="AlphaFoldDB" id="A0A1A2ZU21"/>
<dbReference type="PANTHER" id="PTHR43316:SF3">
    <property type="entry name" value="HALOACID DEHALOGENASE, TYPE II (AFU_ORTHOLOGUE AFUA_2G07750)-RELATED"/>
    <property type="match status" value="1"/>
</dbReference>
<comment type="caution">
    <text evidence="2">The sequence shown here is derived from an EMBL/GenBank/DDBJ whole genome shotgun (WGS) entry which is preliminary data.</text>
</comment>
<dbReference type="EMBL" id="LZKJ01000005">
    <property type="protein sequence ID" value="OBI53795.1"/>
    <property type="molecule type" value="Genomic_DNA"/>
</dbReference>
<dbReference type="OrthoDB" id="3774052at2"/>
<dbReference type="InterPro" id="IPR023214">
    <property type="entry name" value="HAD_sf"/>
</dbReference>
<dbReference type="GO" id="GO:0016787">
    <property type="term" value="F:hydrolase activity"/>
    <property type="evidence" value="ECO:0007669"/>
    <property type="project" value="UniProtKB-KW"/>
</dbReference>
<dbReference type="SUPFAM" id="SSF56784">
    <property type="entry name" value="HAD-like"/>
    <property type="match status" value="1"/>
</dbReference>
<sequence length="208" mass="21858">MAVIAFDVNGTLLDPQALDPLLGGADVRRRWFSLMLQNAFVGGLTGHYIDYPSAQWAALEMLGLPRDADVIAGMKQLPAYSDVGPALDRLADFTLVALTNSPLKSATTALQNVGIAERFATILSADDVRALKPRAEAYQHVAKSLGVGLAEIRLVAGHGWDVAGALAAGCRAAFVRRPGETLIPFGPQPDVVGDDLVEVAAKIADADG</sequence>
<name>A0A1A2ZU21_9MYCO</name>
<dbReference type="SFLD" id="SFLDG01129">
    <property type="entry name" value="C1.5:_HAD__Beta-PGM__Phosphata"/>
    <property type="match status" value="1"/>
</dbReference>
<reference evidence="3" key="1">
    <citation type="submission" date="2016-06" db="EMBL/GenBank/DDBJ databases">
        <authorList>
            <person name="Sutton G."/>
            <person name="Brinkac L."/>
            <person name="Sanka R."/>
            <person name="Adams M."/>
            <person name="Lau E."/>
            <person name="Sam S."/>
            <person name="Sreng N."/>
            <person name="Him V."/>
            <person name="Kerleguer A."/>
            <person name="Cheng S."/>
        </authorList>
    </citation>
    <scope>NUCLEOTIDE SEQUENCE [LARGE SCALE GENOMIC DNA]</scope>
    <source>
        <strain evidence="3">E861</strain>
    </source>
</reference>
<dbReference type="InterPro" id="IPR023198">
    <property type="entry name" value="PGP-like_dom2"/>
</dbReference>
<organism evidence="2 3">
    <name type="scientific">Mycobacterium kyorinense</name>
    <dbReference type="NCBI Taxonomy" id="487514"/>
    <lineage>
        <taxon>Bacteria</taxon>
        <taxon>Bacillati</taxon>
        <taxon>Actinomycetota</taxon>
        <taxon>Actinomycetes</taxon>
        <taxon>Mycobacteriales</taxon>
        <taxon>Mycobacteriaceae</taxon>
        <taxon>Mycobacterium</taxon>
    </lineage>
</organism>
<accession>A0A1A2ZU21</accession>
<evidence type="ECO:0000313" key="3">
    <source>
        <dbReference type="Proteomes" id="UP000093592"/>
    </source>
</evidence>
<dbReference type="SFLD" id="SFLDS00003">
    <property type="entry name" value="Haloacid_Dehalogenase"/>
    <property type="match status" value="1"/>
</dbReference>
<keyword evidence="1" id="KW-0378">Hydrolase</keyword>
<dbReference type="InterPro" id="IPR051540">
    <property type="entry name" value="S-2-haloacid_dehalogenase"/>
</dbReference>
<evidence type="ECO:0000313" key="2">
    <source>
        <dbReference type="EMBL" id="OBI53795.1"/>
    </source>
</evidence>
<gene>
    <name evidence="2" type="ORF">A5707_11115</name>
</gene>
<dbReference type="Pfam" id="PF00702">
    <property type="entry name" value="Hydrolase"/>
    <property type="match status" value="1"/>
</dbReference>
<proteinExistence type="predicted"/>
<dbReference type="PRINTS" id="PR00413">
    <property type="entry name" value="HADHALOGNASE"/>
</dbReference>
<evidence type="ECO:0000256" key="1">
    <source>
        <dbReference type="ARBA" id="ARBA00022801"/>
    </source>
</evidence>
<dbReference type="InterPro" id="IPR006439">
    <property type="entry name" value="HAD-SF_hydro_IA"/>
</dbReference>
<dbReference type="PANTHER" id="PTHR43316">
    <property type="entry name" value="HYDROLASE, HALOACID DELAHOGENASE-RELATED"/>
    <property type="match status" value="1"/>
</dbReference>
<dbReference type="Gene3D" id="3.40.50.1000">
    <property type="entry name" value="HAD superfamily/HAD-like"/>
    <property type="match status" value="1"/>
</dbReference>
<dbReference type="Proteomes" id="UP000093592">
    <property type="component" value="Unassembled WGS sequence"/>
</dbReference>
<protein>
    <recommendedName>
        <fullName evidence="4">Haloacid dehalogenase, type II</fullName>
    </recommendedName>
</protein>
<dbReference type="Gene3D" id="1.10.150.240">
    <property type="entry name" value="Putative phosphatase, domain 2"/>
    <property type="match status" value="1"/>
</dbReference>
<evidence type="ECO:0008006" key="4">
    <source>
        <dbReference type="Google" id="ProtNLM"/>
    </source>
</evidence>
<dbReference type="InterPro" id="IPR036412">
    <property type="entry name" value="HAD-like_sf"/>
</dbReference>
<dbReference type="NCBIfam" id="TIGR01493">
    <property type="entry name" value="HAD-SF-IA-v2"/>
    <property type="match status" value="1"/>
</dbReference>